<feature type="non-terminal residue" evidence="1">
    <location>
        <position position="54"/>
    </location>
</feature>
<evidence type="ECO:0000313" key="2">
    <source>
        <dbReference type="Proteomes" id="UP001341840"/>
    </source>
</evidence>
<gene>
    <name evidence="1" type="ORF">PIB30_104018</name>
</gene>
<proteinExistence type="predicted"/>
<sequence length="54" mass="6180">MVYTFGAHVWESEGCSRLAKQGKAKRDLGELTFRRDLPNVTWDDAKRDQVPATQ</sequence>
<name>A0ABU6WY09_9FABA</name>
<comment type="caution">
    <text evidence="1">The sequence shown here is derived from an EMBL/GenBank/DDBJ whole genome shotgun (WGS) entry which is preliminary data.</text>
</comment>
<accession>A0ABU6WY09</accession>
<dbReference type="Proteomes" id="UP001341840">
    <property type="component" value="Unassembled WGS sequence"/>
</dbReference>
<protein>
    <submittedName>
        <fullName evidence="1">Uncharacterized protein</fullName>
    </submittedName>
</protein>
<reference evidence="1 2" key="1">
    <citation type="journal article" date="2023" name="Plants (Basel)">
        <title>Bridging the Gap: Combining Genomics and Transcriptomics Approaches to Understand Stylosanthes scabra, an Orphan Legume from the Brazilian Caatinga.</title>
        <authorList>
            <person name="Ferreira-Neto J.R.C."/>
            <person name="da Silva M.D."/>
            <person name="Binneck E."/>
            <person name="de Melo N.F."/>
            <person name="da Silva R.H."/>
            <person name="de Melo A.L.T.M."/>
            <person name="Pandolfi V."/>
            <person name="Bustamante F.O."/>
            <person name="Brasileiro-Vidal A.C."/>
            <person name="Benko-Iseppon A.M."/>
        </authorList>
    </citation>
    <scope>NUCLEOTIDE SEQUENCE [LARGE SCALE GENOMIC DNA]</scope>
    <source>
        <tissue evidence="1">Leaves</tissue>
    </source>
</reference>
<organism evidence="1 2">
    <name type="scientific">Stylosanthes scabra</name>
    <dbReference type="NCBI Taxonomy" id="79078"/>
    <lineage>
        <taxon>Eukaryota</taxon>
        <taxon>Viridiplantae</taxon>
        <taxon>Streptophyta</taxon>
        <taxon>Embryophyta</taxon>
        <taxon>Tracheophyta</taxon>
        <taxon>Spermatophyta</taxon>
        <taxon>Magnoliopsida</taxon>
        <taxon>eudicotyledons</taxon>
        <taxon>Gunneridae</taxon>
        <taxon>Pentapetalae</taxon>
        <taxon>rosids</taxon>
        <taxon>fabids</taxon>
        <taxon>Fabales</taxon>
        <taxon>Fabaceae</taxon>
        <taxon>Papilionoideae</taxon>
        <taxon>50 kb inversion clade</taxon>
        <taxon>dalbergioids sensu lato</taxon>
        <taxon>Dalbergieae</taxon>
        <taxon>Pterocarpus clade</taxon>
        <taxon>Stylosanthes</taxon>
    </lineage>
</organism>
<evidence type="ECO:0000313" key="1">
    <source>
        <dbReference type="EMBL" id="MED6190242.1"/>
    </source>
</evidence>
<dbReference type="EMBL" id="JASCZI010184742">
    <property type="protein sequence ID" value="MED6190242.1"/>
    <property type="molecule type" value="Genomic_DNA"/>
</dbReference>
<keyword evidence="2" id="KW-1185">Reference proteome</keyword>